<sequence length="146" mass="15985">MGTGLDSTDPRMIDIAGETLDMRHPEFLSGDSLLMSAFSLPKAPSYLTVILRCFWKAPLPRYLAIASPSSVNFLAPIILGAWFPVRRNVGHIMVSCYALFKGWLLLSQPPICIGNATTFSLKSYLGTLDESLGCFPLAETSLSRLD</sequence>
<protein>
    <submittedName>
        <fullName evidence="2">Uncharacterized protein</fullName>
    </submittedName>
</protein>
<proteinExistence type="predicted"/>
<dbReference type="EMBL" id="PCVL01000052">
    <property type="protein sequence ID" value="PIQ72322.1"/>
    <property type="molecule type" value="Genomic_DNA"/>
</dbReference>
<reference evidence="2 3" key="1">
    <citation type="submission" date="2017-09" db="EMBL/GenBank/DDBJ databases">
        <title>Depth-based differentiation of microbial function through sediment-hosted aquifers and enrichment of novel symbionts in the deep terrestrial subsurface.</title>
        <authorList>
            <person name="Probst A.J."/>
            <person name="Ladd B."/>
            <person name="Jarett J.K."/>
            <person name="Geller-Mcgrath D.E."/>
            <person name="Sieber C.M."/>
            <person name="Emerson J.B."/>
            <person name="Anantharaman K."/>
            <person name="Thomas B.C."/>
            <person name="Malmstrom R."/>
            <person name="Stieglmeier M."/>
            <person name="Klingl A."/>
            <person name="Woyke T."/>
            <person name="Ryan C.M."/>
            <person name="Banfield J.F."/>
        </authorList>
    </citation>
    <scope>NUCLEOTIDE SEQUENCE [LARGE SCALE GENOMIC DNA]</scope>
    <source>
        <strain evidence="2">CG11_big_fil_rev_8_21_14_0_20_35_14</strain>
    </source>
</reference>
<organism evidence="2 3">
    <name type="scientific">Candidatus Roizmanbacteria bacterium CG11_big_fil_rev_8_21_14_0_20_35_14</name>
    <dbReference type="NCBI Taxonomy" id="1974855"/>
    <lineage>
        <taxon>Bacteria</taxon>
        <taxon>Candidatus Roizmaniibacteriota</taxon>
    </lineage>
</organism>
<evidence type="ECO:0000256" key="1">
    <source>
        <dbReference type="SAM" id="Phobius"/>
    </source>
</evidence>
<keyword evidence="1" id="KW-0472">Membrane</keyword>
<accession>A0A2H0KM42</accession>
<evidence type="ECO:0000313" key="3">
    <source>
        <dbReference type="Proteomes" id="UP000229570"/>
    </source>
</evidence>
<evidence type="ECO:0000313" key="2">
    <source>
        <dbReference type="EMBL" id="PIQ72322.1"/>
    </source>
</evidence>
<dbReference type="AlphaFoldDB" id="A0A2H0KM42"/>
<gene>
    <name evidence="2" type="ORF">COV86_03580</name>
</gene>
<feature type="transmembrane region" description="Helical" evidence="1">
    <location>
        <begin position="62"/>
        <end position="83"/>
    </location>
</feature>
<keyword evidence="1" id="KW-0812">Transmembrane</keyword>
<name>A0A2H0KM42_9BACT</name>
<dbReference type="Proteomes" id="UP000229570">
    <property type="component" value="Unassembled WGS sequence"/>
</dbReference>
<keyword evidence="1" id="KW-1133">Transmembrane helix</keyword>
<comment type="caution">
    <text evidence="2">The sequence shown here is derived from an EMBL/GenBank/DDBJ whole genome shotgun (WGS) entry which is preliminary data.</text>
</comment>